<feature type="domain" description="EAL" evidence="10">
    <location>
        <begin position="250"/>
        <end position="502"/>
    </location>
</feature>
<evidence type="ECO:0000256" key="6">
    <source>
        <dbReference type="ARBA" id="ARBA00022801"/>
    </source>
</evidence>
<dbReference type="EC" id="3.1.4.52" evidence="2"/>
<keyword evidence="3" id="KW-1003">Cell membrane</keyword>
<keyword evidence="11" id="KW-0614">Plasmid</keyword>
<dbReference type="CDD" id="cd01948">
    <property type="entry name" value="EAL"/>
    <property type="match status" value="1"/>
</dbReference>
<keyword evidence="5" id="KW-0812">Transmembrane</keyword>
<keyword evidence="6" id="KW-0378">Hydrolase</keyword>
<dbReference type="Pfam" id="PF00563">
    <property type="entry name" value="EAL"/>
    <property type="match status" value="1"/>
</dbReference>
<organism evidence="11 12">
    <name type="scientific">Kosakonia cowanii JCM 10956 = DSM 18146</name>
    <dbReference type="NCBI Taxonomy" id="1300165"/>
    <lineage>
        <taxon>Bacteria</taxon>
        <taxon>Pseudomonadati</taxon>
        <taxon>Pseudomonadota</taxon>
        <taxon>Gammaproteobacteria</taxon>
        <taxon>Enterobacterales</taxon>
        <taxon>Enterobacteriaceae</taxon>
        <taxon>Kosakonia</taxon>
    </lineage>
</organism>
<keyword evidence="4" id="KW-0973">c-di-GMP</keyword>
<evidence type="ECO:0000313" key="11">
    <source>
        <dbReference type="EMBL" id="APZ07821.1"/>
    </source>
</evidence>
<dbReference type="RefSeq" id="WP_076770399.1">
    <property type="nucleotide sequence ID" value="NZ_CP019446.1"/>
</dbReference>
<keyword evidence="7" id="KW-1133">Transmembrane helix</keyword>
<dbReference type="PROSITE" id="PS50883">
    <property type="entry name" value="EAL"/>
    <property type="match status" value="1"/>
</dbReference>
<dbReference type="GO" id="GO:0005886">
    <property type="term" value="C:plasma membrane"/>
    <property type="evidence" value="ECO:0007669"/>
    <property type="project" value="UniProtKB-SubCell"/>
</dbReference>
<dbReference type="InterPro" id="IPR024744">
    <property type="entry name" value="CSS-motif_dom"/>
</dbReference>
<evidence type="ECO:0000256" key="1">
    <source>
        <dbReference type="ARBA" id="ARBA00004651"/>
    </source>
</evidence>
<dbReference type="PANTHER" id="PTHR33121:SF80">
    <property type="entry name" value="CYCLIC DI-GMP PHOSPHODIESTERASE PDEL"/>
    <property type="match status" value="1"/>
</dbReference>
<dbReference type="EMBL" id="CP019446">
    <property type="protein sequence ID" value="APZ07821.1"/>
    <property type="molecule type" value="Genomic_DNA"/>
</dbReference>
<dbReference type="SUPFAM" id="SSF141868">
    <property type="entry name" value="EAL domain-like"/>
    <property type="match status" value="1"/>
</dbReference>
<evidence type="ECO:0000256" key="3">
    <source>
        <dbReference type="ARBA" id="ARBA00022475"/>
    </source>
</evidence>
<keyword evidence="8" id="KW-0472">Membrane</keyword>
<accession>A0A831E9W8</accession>
<evidence type="ECO:0000256" key="4">
    <source>
        <dbReference type="ARBA" id="ARBA00022636"/>
    </source>
</evidence>
<proteinExistence type="predicted"/>
<reference evidence="11 12" key="1">
    <citation type="submission" date="2017-01" db="EMBL/GenBank/DDBJ databases">
        <authorList>
            <person name="Cao J.-M."/>
        </authorList>
    </citation>
    <scope>NUCLEOTIDE SEQUENCE [LARGE SCALE GENOMIC DNA]</scope>
    <source>
        <strain evidence="11 12">888-76</strain>
        <plasmid evidence="11 12">p888-76-1</plasmid>
    </source>
</reference>
<name>A0A831E9W8_9ENTR</name>
<dbReference type="InterPro" id="IPR050706">
    <property type="entry name" value="Cyclic-di-GMP_PDE-like"/>
</dbReference>
<evidence type="ECO:0000259" key="10">
    <source>
        <dbReference type="PROSITE" id="PS50883"/>
    </source>
</evidence>
<dbReference type="SMART" id="SM00052">
    <property type="entry name" value="EAL"/>
    <property type="match status" value="1"/>
</dbReference>
<evidence type="ECO:0000256" key="5">
    <source>
        <dbReference type="ARBA" id="ARBA00022692"/>
    </source>
</evidence>
<comment type="subcellular location">
    <subcellularLocation>
        <location evidence="1">Cell membrane</location>
        <topology evidence="1">Multi-pass membrane protein</topology>
    </subcellularLocation>
</comment>
<evidence type="ECO:0000313" key="12">
    <source>
        <dbReference type="Proteomes" id="UP000187148"/>
    </source>
</evidence>
<dbReference type="Gene3D" id="3.20.20.450">
    <property type="entry name" value="EAL domain"/>
    <property type="match status" value="1"/>
</dbReference>
<dbReference type="KEGG" id="kco:BWI95_22535"/>
<evidence type="ECO:0000256" key="7">
    <source>
        <dbReference type="ARBA" id="ARBA00022989"/>
    </source>
</evidence>
<keyword evidence="12" id="KW-1185">Reference proteome</keyword>
<evidence type="ECO:0000256" key="2">
    <source>
        <dbReference type="ARBA" id="ARBA00012282"/>
    </source>
</evidence>
<comment type="catalytic activity">
    <reaction evidence="9">
        <text>3',3'-c-di-GMP + H2O = 5'-phosphoguanylyl(3'-&gt;5')guanosine + H(+)</text>
        <dbReference type="Rhea" id="RHEA:24902"/>
        <dbReference type="ChEBI" id="CHEBI:15377"/>
        <dbReference type="ChEBI" id="CHEBI:15378"/>
        <dbReference type="ChEBI" id="CHEBI:58754"/>
        <dbReference type="ChEBI" id="CHEBI:58805"/>
        <dbReference type="EC" id="3.1.4.52"/>
    </reaction>
</comment>
<protein>
    <recommendedName>
        <fullName evidence="2">cyclic-guanylate-specific phosphodiesterase</fullName>
        <ecNumber evidence="2">3.1.4.52</ecNumber>
    </recommendedName>
</protein>
<dbReference type="InterPro" id="IPR001633">
    <property type="entry name" value="EAL_dom"/>
</dbReference>
<gene>
    <name evidence="11" type="ORF">BWI95_22535</name>
</gene>
<dbReference type="Pfam" id="PF12792">
    <property type="entry name" value="CSS-motif"/>
    <property type="match status" value="1"/>
</dbReference>
<evidence type="ECO:0000256" key="9">
    <source>
        <dbReference type="ARBA" id="ARBA00034290"/>
    </source>
</evidence>
<evidence type="ECO:0000256" key="8">
    <source>
        <dbReference type="ARBA" id="ARBA00023136"/>
    </source>
</evidence>
<dbReference type="PANTHER" id="PTHR33121">
    <property type="entry name" value="CYCLIC DI-GMP PHOSPHODIESTERASE PDEF"/>
    <property type="match status" value="1"/>
</dbReference>
<geneLocation type="plasmid" evidence="11 12">
    <name>p888-76-1</name>
</geneLocation>
<dbReference type="Proteomes" id="UP000187148">
    <property type="component" value="Plasmid p888-76-1"/>
</dbReference>
<dbReference type="AlphaFoldDB" id="A0A831E9W8"/>
<sequence length="502" mass="55005">MHSRMSCVSAILALGIATMLAGATFTWFQVMQSDLDNTDLAARKAVQANEQLIDEARSAATLARPYLSHACTQEVRTELGRLTIGIAHIRVISLFKRGEMTCSSWSGALAVKEDFPAGAGHTLMLLNDDYITPGVGVMVLRTDFPEGVITTSMATQPAAEALRLLSIHRSLSLRAGGMILTADNRLHPIVTENKRSHAVSSGRYPLRVEYDGSRAVPVTRIIREGYASLVMSALLGSLAAAGLWLSAFRRRTPYEELAVAIEKGELVPWYQPVIDSQAGTITGVEVLARIVKPDGTVITPDRFIPLAESSDLIIPLTRSLMVQAARELSVLLQPTELRWHVGINVTQAHVLAAGFIAECQAFVKAFGPDRIMLTVELTEREPFNNGTDMQRKIRELHDNGIAIALDDFGTGYANLEYISEVSVDIIKIDRTFVRRIGEGQAGERLLASVIEMASALNLQIVAEGIETKEQAAWLTARGIMWQQGYLYSPPVDFHHLVPLIRN</sequence>
<dbReference type="InterPro" id="IPR035919">
    <property type="entry name" value="EAL_sf"/>
</dbReference>
<dbReference type="GO" id="GO:0071111">
    <property type="term" value="F:cyclic-guanylate-specific phosphodiesterase activity"/>
    <property type="evidence" value="ECO:0007669"/>
    <property type="project" value="UniProtKB-EC"/>
</dbReference>